<sequence>MVKNNKENNRKKANSRQESVIKTNTFIFPDGSTYEGDYKESENGKIVRSGHGKFVSLSNQSTYEGEWVNDEINGKGKIEYANGNSYEGDWLNNKYNGTGTYRWSDGSYYIGEWLENKMNGPGKYYDKNKEVWIGLFINGKSDSLVNEI</sequence>
<comment type="caution">
    <text evidence="2">The sequence shown here is derived from an EMBL/GenBank/DDBJ whole genome shotgun (WGS) entry which is preliminary data.</text>
</comment>
<dbReference type="GO" id="GO:0032259">
    <property type="term" value="P:methylation"/>
    <property type="evidence" value="ECO:0007669"/>
    <property type="project" value="UniProtKB-KW"/>
</dbReference>
<dbReference type="PANTHER" id="PTHR46917">
    <property type="entry name" value="MORN REPEAT-CONTAINING PROTEIN 2"/>
    <property type="match status" value="1"/>
</dbReference>
<keyword evidence="2" id="KW-0808">Transferase</keyword>
<dbReference type="EMBL" id="MCFH01000009">
    <property type="protein sequence ID" value="ORX55307.1"/>
    <property type="molecule type" value="Genomic_DNA"/>
</dbReference>
<keyword evidence="2" id="KW-0489">Methyltransferase</keyword>
<dbReference type="SMART" id="SM00698">
    <property type="entry name" value="MORN"/>
    <property type="match status" value="4"/>
</dbReference>
<organism evidence="2 3">
    <name type="scientific">Piromyces finnis</name>
    <dbReference type="NCBI Taxonomy" id="1754191"/>
    <lineage>
        <taxon>Eukaryota</taxon>
        <taxon>Fungi</taxon>
        <taxon>Fungi incertae sedis</taxon>
        <taxon>Chytridiomycota</taxon>
        <taxon>Chytridiomycota incertae sedis</taxon>
        <taxon>Neocallimastigomycetes</taxon>
        <taxon>Neocallimastigales</taxon>
        <taxon>Neocallimastigaceae</taxon>
        <taxon>Piromyces</taxon>
    </lineage>
</organism>
<proteinExistence type="predicted"/>
<dbReference type="OrthoDB" id="294378at2759"/>
<dbReference type="Pfam" id="PF02493">
    <property type="entry name" value="MORN"/>
    <property type="match status" value="3"/>
</dbReference>
<dbReference type="PANTHER" id="PTHR46917:SF1">
    <property type="entry name" value="MORN REPEAT-CONTAINING PROTEIN 2"/>
    <property type="match status" value="1"/>
</dbReference>
<protein>
    <submittedName>
        <fullName evidence="2">Histone H3 K4-specific methyltransferase SET7/9 N-terminal domain-containing protein</fullName>
    </submittedName>
</protein>
<dbReference type="InterPro" id="IPR003409">
    <property type="entry name" value="MORN"/>
</dbReference>
<dbReference type="InterPro" id="IPR052849">
    <property type="entry name" value="MORN_repeat_protein"/>
</dbReference>
<keyword evidence="3" id="KW-1185">Reference proteome</keyword>
<dbReference type="SUPFAM" id="SSF82185">
    <property type="entry name" value="Histone H3 K4-specific methyltransferase SET7/9 N-terminal domain"/>
    <property type="match status" value="1"/>
</dbReference>
<name>A0A1Y1VFV5_9FUNG</name>
<dbReference type="Proteomes" id="UP000193719">
    <property type="component" value="Unassembled WGS sequence"/>
</dbReference>
<keyword evidence="1" id="KW-0677">Repeat</keyword>
<gene>
    <name evidence="2" type="ORF">BCR36DRAFT_581345</name>
</gene>
<accession>A0A1Y1VFV5</accession>
<evidence type="ECO:0000313" key="2">
    <source>
        <dbReference type="EMBL" id="ORX55307.1"/>
    </source>
</evidence>
<evidence type="ECO:0000313" key="3">
    <source>
        <dbReference type="Proteomes" id="UP000193719"/>
    </source>
</evidence>
<evidence type="ECO:0000256" key="1">
    <source>
        <dbReference type="ARBA" id="ARBA00022737"/>
    </source>
</evidence>
<dbReference type="STRING" id="1754191.A0A1Y1VFV5"/>
<dbReference type="GO" id="GO:0008168">
    <property type="term" value="F:methyltransferase activity"/>
    <property type="evidence" value="ECO:0007669"/>
    <property type="project" value="UniProtKB-KW"/>
</dbReference>
<dbReference type="AlphaFoldDB" id="A0A1Y1VFV5"/>
<reference evidence="2 3" key="2">
    <citation type="submission" date="2016-08" db="EMBL/GenBank/DDBJ databases">
        <title>Pervasive Adenine N6-methylation of Active Genes in Fungi.</title>
        <authorList>
            <consortium name="DOE Joint Genome Institute"/>
            <person name="Mondo S.J."/>
            <person name="Dannebaum R.O."/>
            <person name="Kuo R.C."/>
            <person name="Labutti K."/>
            <person name="Haridas S."/>
            <person name="Kuo A."/>
            <person name="Salamov A."/>
            <person name="Ahrendt S.R."/>
            <person name="Lipzen A."/>
            <person name="Sullivan W."/>
            <person name="Andreopoulos W.B."/>
            <person name="Clum A."/>
            <person name="Lindquist E."/>
            <person name="Daum C."/>
            <person name="Ramamoorthy G.K."/>
            <person name="Gryganskyi A."/>
            <person name="Culley D."/>
            <person name="Magnuson J.K."/>
            <person name="James T.Y."/>
            <person name="O'Malley M.A."/>
            <person name="Stajich J.E."/>
            <person name="Spatafora J.W."/>
            <person name="Visel A."/>
            <person name="Grigoriev I.V."/>
        </authorList>
    </citation>
    <scope>NUCLEOTIDE SEQUENCE [LARGE SCALE GENOMIC DNA]</scope>
    <source>
        <strain evidence="3">finn</strain>
    </source>
</reference>
<dbReference type="Gene3D" id="2.20.110.10">
    <property type="entry name" value="Histone H3 K4-specific methyltransferase SET7/9 N-terminal domain"/>
    <property type="match status" value="2"/>
</dbReference>
<reference evidence="2 3" key="1">
    <citation type="submission" date="2016-08" db="EMBL/GenBank/DDBJ databases">
        <title>Genomes of anaerobic fungi encode conserved fungal cellulosomes for biomass hydrolysis.</title>
        <authorList>
            <consortium name="DOE Joint Genome Institute"/>
            <person name="Haitjema C.H."/>
            <person name="Gilmore S.P."/>
            <person name="Henske J.K."/>
            <person name="Solomon K.V."/>
            <person name="De Groot R."/>
            <person name="Kuo A."/>
            <person name="Mondo S.J."/>
            <person name="Salamov A.A."/>
            <person name="Labutti K."/>
            <person name="Zhao Z."/>
            <person name="Chiniquy J."/>
            <person name="Barry K."/>
            <person name="Brewer H.M."/>
            <person name="Purvine S.O."/>
            <person name="Wright A.T."/>
            <person name="Boxma B."/>
            <person name="Van Alen T."/>
            <person name="Hackstein J.H."/>
            <person name="Baker S.E."/>
            <person name="Grigoriev I.V."/>
            <person name="O'Malley M.A."/>
        </authorList>
    </citation>
    <scope>NUCLEOTIDE SEQUENCE [LARGE SCALE GENOMIC DNA]</scope>
    <source>
        <strain evidence="3">finn</strain>
    </source>
</reference>